<keyword evidence="2" id="KW-1185">Reference proteome</keyword>
<sequence>MMLETLNCTRAYDRDCFMTRRCTPTLLLKQSVARVGTREFHGWRDVLSTTNSRNPARGVICLRQRFHSHRSGIRERICRESPEITDVNHRTGSTIRLSVYLWIKKNRFAILVNLNNCL</sequence>
<gene>
    <name evidence="1" type="ORF">GWI33_016750</name>
</gene>
<reference evidence="1" key="1">
    <citation type="submission" date="2020-08" db="EMBL/GenBank/DDBJ databases">
        <title>Genome sequencing and assembly of the red palm weevil Rhynchophorus ferrugineus.</title>
        <authorList>
            <person name="Dias G.B."/>
            <person name="Bergman C.M."/>
            <person name="Manee M."/>
        </authorList>
    </citation>
    <scope>NUCLEOTIDE SEQUENCE</scope>
    <source>
        <strain evidence="1">AA-2017</strain>
        <tissue evidence="1">Whole larva</tissue>
    </source>
</reference>
<evidence type="ECO:0000313" key="1">
    <source>
        <dbReference type="EMBL" id="KAF7270286.1"/>
    </source>
</evidence>
<protein>
    <submittedName>
        <fullName evidence="1">Uncharacterized protein</fullName>
    </submittedName>
</protein>
<evidence type="ECO:0000313" key="2">
    <source>
        <dbReference type="Proteomes" id="UP000625711"/>
    </source>
</evidence>
<organism evidence="1 2">
    <name type="scientific">Rhynchophorus ferrugineus</name>
    <name type="common">Red palm weevil</name>
    <name type="synonym">Curculio ferrugineus</name>
    <dbReference type="NCBI Taxonomy" id="354439"/>
    <lineage>
        <taxon>Eukaryota</taxon>
        <taxon>Metazoa</taxon>
        <taxon>Ecdysozoa</taxon>
        <taxon>Arthropoda</taxon>
        <taxon>Hexapoda</taxon>
        <taxon>Insecta</taxon>
        <taxon>Pterygota</taxon>
        <taxon>Neoptera</taxon>
        <taxon>Endopterygota</taxon>
        <taxon>Coleoptera</taxon>
        <taxon>Polyphaga</taxon>
        <taxon>Cucujiformia</taxon>
        <taxon>Curculionidae</taxon>
        <taxon>Dryophthorinae</taxon>
        <taxon>Rhynchophorus</taxon>
    </lineage>
</organism>
<accession>A0A834M6V2</accession>
<dbReference type="Proteomes" id="UP000625711">
    <property type="component" value="Unassembled WGS sequence"/>
</dbReference>
<dbReference type="AlphaFoldDB" id="A0A834M6V2"/>
<name>A0A834M6V2_RHYFE</name>
<comment type="caution">
    <text evidence="1">The sequence shown here is derived from an EMBL/GenBank/DDBJ whole genome shotgun (WGS) entry which is preliminary data.</text>
</comment>
<proteinExistence type="predicted"/>
<dbReference type="EMBL" id="JAACXV010014117">
    <property type="protein sequence ID" value="KAF7270286.1"/>
    <property type="molecule type" value="Genomic_DNA"/>
</dbReference>